<protein>
    <submittedName>
        <fullName evidence="2">Uncharacterized protein</fullName>
    </submittedName>
</protein>
<gene>
    <name evidence="2" type="ORF">DWQ67_08855</name>
</gene>
<sequence>MFEVIEEDGALNWLERTTPGYDVEALLAQLSGYLGDIERTDRWTPAFPEPLDVMENHEAEETGLDERFAALTFHGLRPDDRLTGRYVFMVIGERADGDHESEVDLRSPGLAGPELEGILRLAQMRFTESLSWGDVGALPAEQVDDDFPVDNSTLGQMLAGWGVPRLPADVSFGFAWAALELEDEDGLTTWVERLAGDFDSARLASALLLSIDRLQSLLMSEWDTPDERPRGASLPDDEDDGEDADTEVSPVSHDGPLPVALAQLGCRAVPAGWRIRRGMIYAPGLDREGHSRLYRAYSAAPESGVPAPYVNDYEELGLLRSALRSLLD</sequence>
<dbReference type="EMBL" id="QQXL01000005">
    <property type="protein sequence ID" value="RKW70065.1"/>
    <property type="molecule type" value="Genomic_DNA"/>
</dbReference>
<proteinExistence type="predicted"/>
<keyword evidence="3" id="KW-1185">Reference proteome</keyword>
<name>A0A496PHW3_9MICC</name>
<feature type="region of interest" description="Disordered" evidence="1">
    <location>
        <begin position="222"/>
        <end position="253"/>
    </location>
</feature>
<organism evidence="2 3">
    <name type="scientific">Galactobacter caseinivorans</name>
    <dbReference type="NCBI Taxonomy" id="2676123"/>
    <lineage>
        <taxon>Bacteria</taxon>
        <taxon>Bacillati</taxon>
        <taxon>Actinomycetota</taxon>
        <taxon>Actinomycetes</taxon>
        <taxon>Micrococcales</taxon>
        <taxon>Micrococcaceae</taxon>
        <taxon>Galactobacter</taxon>
    </lineage>
</organism>
<evidence type="ECO:0000313" key="2">
    <source>
        <dbReference type="EMBL" id="RKW70065.1"/>
    </source>
</evidence>
<dbReference type="Proteomes" id="UP000273119">
    <property type="component" value="Unassembled WGS sequence"/>
</dbReference>
<reference evidence="2 3" key="1">
    <citation type="submission" date="2018-07" db="EMBL/GenBank/DDBJ databases">
        <title>Arthrobacter sp. nov., isolated from raw cow's milk with high bacterial count.</title>
        <authorList>
            <person name="Hahne J."/>
            <person name="Isele D."/>
            <person name="Lipski A."/>
        </authorList>
    </citation>
    <scope>NUCLEOTIDE SEQUENCE [LARGE SCALE GENOMIC DNA]</scope>
    <source>
        <strain evidence="2 3">JZ R-183</strain>
    </source>
</reference>
<comment type="caution">
    <text evidence="2">The sequence shown here is derived from an EMBL/GenBank/DDBJ whole genome shotgun (WGS) entry which is preliminary data.</text>
</comment>
<evidence type="ECO:0000313" key="3">
    <source>
        <dbReference type="Proteomes" id="UP000273119"/>
    </source>
</evidence>
<feature type="compositionally biased region" description="Acidic residues" evidence="1">
    <location>
        <begin position="235"/>
        <end position="246"/>
    </location>
</feature>
<dbReference type="RefSeq" id="WP_121485253.1">
    <property type="nucleotide sequence ID" value="NZ_QQXL01000005.1"/>
</dbReference>
<evidence type="ECO:0000256" key="1">
    <source>
        <dbReference type="SAM" id="MobiDB-lite"/>
    </source>
</evidence>
<dbReference type="AlphaFoldDB" id="A0A496PHW3"/>
<accession>A0A496PHW3</accession>